<dbReference type="STRING" id="1423734.FC83_GL001663"/>
<dbReference type="Proteomes" id="UP000051236">
    <property type="component" value="Unassembled WGS sequence"/>
</dbReference>
<sequence length="190" mass="21791">MKIDLDKPLTRGATRTLKAFQSGFFLELSKQSFEKLTVNAVCVASDYPRGTFYNYFDDKFDLCRYCWWTIYQIIRQDLPDDIASAQRPIYLFKRLFSFFKANHTLVSAILAKNERGGQLWQSAATYMREEANAIVLAYCQPIAADGVPPQLTARFYSDLIIAVLEWCLFAEPDIAESTAVQYFKTLLQSS</sequence>
<dbReference type="RefSeq" id="WP_052004427.1">
    <property type="nucleotide sequence ID" value="NZ_AZGA01000088.1"/>
</dbReference>
<evidence type="ECO:0000313" key="2">
    <source>
        <dbReference type="Proteomes" id="UP000051236"/>
    </source>
</evidence>
<dbReference type="eggNOG" id="COG1309">
    <property type="taxonomic scope" value="Bacteria"/>
</dbReference>
<protein>
    <submittedName>
        <fullName evidence="1">TetR family transcriptional regulator</fullName>
    </submittedName>
</protein>
<dbReference type="PANTHER" id="PTHR43479">
    <property type="entry name" value="ACREF/ENVCD OPERON REPRESSOR-RELATED"/>
    <property type="match status" value="1"/>
</dbReference>
<gene>
    <name evidence="1" type="ORF">FC83_GL001663</name>
</gene>
<dbReference type="EMBL" id="AZGA01000088">
    <property type="protein sequence ID" value="KRM30529.1"/>
    <property type="molecule type" value="Genomic_DNA"/>
</dbReference>
<dbReference type="OrthoDB" id="9810250at2"/>
<accession>X0QIG4</accession>
<dbReference type="AlphaFoldDB" id="X0QIG4"/>
<organism evidence="1 2">
    <name type="scientific">Agrilactobacillus composti DSM 18527 = JCM 14202</name>
    <dbReference type="NCBI Taxonomy" id="1423734"/>
    <lineage>
        <taxon>Bacteria</taxon>
        <taxon>Bacillati</taxon>
        <taxon>Bacillota</taxon>
        <taxon>Bacilli</taxon>
        <taxon>Lactobacillales</taxon>
        <taxon>Lactobacillaceae</taxon>
        <taxon>Agrilactobacillus</taxon>
    </lineage>
</organism>
<proteinExistence type="predicted"/>
<evidence type="ECO:0000313" key="1">
    <source>
        <dbReference type="EMBL" id="KRM30529.1"/>
    </source>
</evidence>
<dbReference type="InterPro" id="IPR050624">
    <property type="entry name" value="HTH-type_Tx_Regulator"/>
</dbReference>
<dbReference type="SUPFAM" id="SSF46689">
    <property type="entry name" value="Homeodomain-like"/>
    <property type="match status" value="1"/>
</dbReference>
<dbReference type="Gene3D" id="1.10.357.10">
    <property type="entry name" value="Tetracycline Repressor, domain 2"/>
    <property type="match status" value="1"/>
</dbReference>
<dbReference type="PATRIC" id="fig|1423734.3.peg.1682"/>
<name>X0QIG4_9LACO</name>
<keyword evidence="2" id="KW-1185">Reference proteome</keyword>
<dbReference type="PANTHER" id="PTHR43479:SF7">
    <property type="entry name" value="TETR-FAMILY TRANSCRIPTIONAL REGULATOR"/>
    <property type="match status" value="1"/>
</dbReference>
<comment type="caution">
    <text evidence="1">The sequence shown here is derived from an EMBL/GenBank/DDBJ whole genome shotgun (WGS) entry which is preliminary data.</text>
</comment>
<reference evidence="1 2" key="1">
    <citation type="journal article" date="2015" name="Genome Announc.">
        <title>Expanding the biotechnology potential of lactobacilli through comparative genomics of 213 strains and associated genera.</title>
        <authorList>
            <person name="Sun Z."/>
            <person name="Harris H.M."/>
            <person name="McCann A."/>
            <person name="Guo C."/>
            <person name="Argimon S."/>
            <person name="Zhang W."/>
            <person name="Yang X."/>
            <person name="Jeffery I.B."/>
            <person name="Cooney J.C."/>
            <person name="Kagawa T.F."/>
            <person name="Liu W."/>
            <person name="Song Y."/>
            <person name="Salvetti E."/>
            <person name="Wrobel A."/>
            <person name="Rasinkangas P."/>
            <person name="Parkhill J."/>
            <person name="Rea M.C."/>
            <person name="O'Sullivan O."/>
            <person name="Ritari J."/>
            <person name="Douillard F.P."/>
            <person name="Paul Ross R."/>
            <person name="Yang R."/>
            <person name="Briner A.E."/>
            <person name="Felis G.E."/>
            <person name="de Vos W.M."/>
            <person name="Barrangou R."/>
            <person name="Klaenhammer T.R."/>
            <person name="Caufield P.W."/>
            <person name="Cui Y."/>
            <person name="Zhang H."/>
            <person name="O'Toole P.W."/>
        </authorList>
    </citation>
    <scope>NUCLEOTIDE SEQUENCE [LARGE SCALE GENOMIC DNA]</scope>
    <source>
        <strain evidence="1 2">DSM 18527</strain>
    </source>
</reference>
<dbReference type="InterPro" id="IPR009057">
    <property type="entry name" value="Homeodomain-like_sf"/>
</dbReference>